<dbReference type="Proteomes" id="UP000290439">
    <property type="component" value="Chromosome"/>
</dbReference>
<dbReference type="InterPro" id="IPR036291">
    <property type="entry name" value="NAD(P)-bd_dom_sf"/>
</dbReference>
<reference evidence="1 2" key="1">
    <citation type="submission" date="2019-02" db="EMBL/GenBank/DDBJ databases">
        <authorList>
            <consortium name="Pathogen Informatics"/>
        </authorList>
    </citation>
    <scope>NUCLEOTIDE SEQUENCE [LARGE SCALE GENOMIC DNA]</scope>
    <source>
        <strain evidence="1 2">3012STDY6756504</strain>
    </source>
</reference>
<dbReference type="AlphaFoldDB" id="A0A4U8W379"/>
<accession>A0A4U8W379</accession>
<dbReference type="SUPFAM" id="SSF51735">
    <property type="entry name" value="NAD(P)-binding Rossmann-fold domains"/>
    <property type="match status" value="1"/>
</dbReference>
<sequence>MSEPRTVAILGAGIMANAVAARLDAHGFELRRYNCTTAAIDGPAIVCASAAQAAEEAVFPVKSGCVAERTDERSLPRLSCPNSPPVLSVPDRMVVA</sequence>
<dbReference type="RefSeq" id="WP_048833161.1">
    <property type="nucleotide sequence ID" value="NZ_CAWPGX010000145.1"/>
</dbReference>
<gene>
    <name evidence="1" type="ORF">NCTC10797_00156</name>
</gene>
<dbReference type="EMBL" id="LR215973">
    <property type="protein sequence ID" value="VFA96407.1"/>
    <property type="molecule type" value="Genomic_DNA"/>
</dbReference>
<name>A0A4U8W379_9NOCA</name>
<evidence type="ECO:0000313" key="2">
    <source>
        <dbReference type="Proteomes" id="UP000290439"/>
    </source>
</evidence>
<dbReference type="Gene3D" id="3.40.50.720">
    <property type="entry name" value="NAD(P)-binding Rossmann-like Domain"/>
    <property type="match status" value="1"/>
</dbReference>
<proteinExistence type="predicted"/>
<protein>
    <submittedName>
        <fullName evidence="1">Uncharacterized protein</fullName>
    </submittedName>
</protein>
<evidence type="ECO:0000313" key="1">
    <source>
        <dbReference type="EMBL" id="VFA96407.1"/>
    </source>
</evidence>
<organism evidence="1 2">
    <name type="scientific">Nocardia cyriacigeorgica</name>
    <dbReference type="NCBI Taxonomy" id="135487"/>
    <lineage>
        <taxon>Bacteria</taxon>
        <taxon>Bacillati</taxon>
        <taxon>Actinomycetota</taxon>
        <taxon>Actinomycetes</taxon>
        <taxon>Mycobacteriales</taxon>
        <taxon>Nocardiaceae</taxon>
        <taxon>Nocardia</taxon>
    </lineage>
</organism>